<evidence type="ECO:0000256" key="1">
    <source>
        <dbReference type="ARBA" id="ARBA00003907"/>
    </source>
</evidence>
<dbReference type="GO" id="GO:0008168">
    <property type="term" value="F:methyltransferase activity"/>
    <property type="evidence" value="ECO:0007669"/>
    <property type="project" value="UniProtKB-KW"/>
</dbReference>
<evidence type="ECO:0000313" key="8">
    <source>
        <dbReference type="Proteomes" id="UP001057702"/>
    </source>
</evidence>
<comment type="caution">
    <text evidence="7">The sequence shown here is derived from an EMBL/GenBank/DDBJ whole genome shotgun (WGS) entry which is preliminary data.</text>
</comment>
<dbReference type="PANTHER" id="PTHR43619">
    <property type="entry name" value="S-ADENOSYL-L-METHIONINE-DEPENDENT METHYLTRANSFERASE YKTD-RELATED"/>
    <property type="match status" value="1"/>
</dbReference>
<proteinExistence type="inferred from homology"/>
<sequence length="284" mass="30759">MPGVRIPEGVGRTAIFISWTRLQESRRPDALFNDPFAEVALTRLADSPEMAQLAGSIDAVEDALLADWRAGDTFAYFAVRTRYFDDRLLAAVRGKGIRQVVVLAAGLDSRALRLDWPAGTRWYELDLPDMIAFKEELLDGSGLAPRCERQAVTADLGADWAPHLLGAGFDPGAPTAWLIEGLLPYLPSEAVDALLTTVTELSAPGSELLLEHNNTVMMGEAGRSAREAVEANGAAWLSARDDLEPWLAGFGWRAEVYAGSDPSIGHGRKVPELPSTWLAHAVRG</sequence>
<gene>
    <name evidence="7" type="ORF">NGB36_31540</name>
</gene>
<keyword evidence="8" id="KW-1185">Reference proteome</keyword>
<evidence type="ECO:0000256" key="3">
    <source>
        <dbReference type="ARBA" id="ARBA00022603"/>
    </source>
</evidence>
<reference evidence="7" key="1">
    <citation type="submission" date="2022-06" db="EMBL/GenBank/DDBJ databases">
        <title>Draft genome sequence of Streptomyces sp. RB6PN25 isolated from peat swamp forest in Thailand.</title>
        <authorList>
            <person name="Duangmal K."/>
            <person name="Klaysubun C."/>
        </authorList>
    </citation>
    <scope>NUCLEOTIDE SEQUENCE</scope>
    <source>
        <strain evidence="7">RB6PN25</strain>
    </source>
</reference>
<evidence type="ECO:0000256" key="6">
    <source>
        <dbReference type="RuleBase" id="RU362030"/>
    </source>
</evidence>
<organism evidence="7 8">
    <name type="scientific">Streptomyces humicola</name>
    <dbReference type="NCBI Taxonomy" id="2953240"/>
    <lineage>
        <taxon>Bacteria</taxon>
        <taxon>Bacillati</taxon>
        <taxon>Actinomycetota</taxon>
        <taxon>Actinomycetes</taxon>
        <taxon>Kitasatosporales</taxon>
        <taxon>Streptomycetaceae</taxon>
        <taxon>Streptomyces</taxon>
    </lineage>
</organism>
<accession>A0ABT1Q4Y6</accession>
<dbReference type="InterPro" id="IPR029063">
    <property type="entry name" value="SAM-dependent_MTases_sf"/>
</dbReference>
<dbReference type="NCBIfam" id="TIGR00027">
    <property type="entry name" value="mthyl_TIGR00027"/>
    <property type="match status" value="1"/>
</dbReference>
<dbReference type="PANTHER" id="PTHR43619:SF2">
    <property type="entry name" value="S-ADENOSYL-L-METHIONINE-DEPENDENT METHYLTRANSFERASES SUPERFAMILY PROTEIN"/>
    <property type="match status" value="1"/>
</dbReference>
<keyword evidence="5 6" id="KW-0949">S-adenosyl-L-methionine</keyword>
<dbReference type="Proteomes" id="UP001057702">
    <property type="component" value="Unassembled WGS sequence"/>
</dbReference>
<dbReference type="GO" id="GO:0032259">
    <property type="term" value="P:methylation"/>
    <property type="evidence" value="ECO:0007669"/>
    <property type="project" value="UniProtKB-KW"/>
</dbReference>
<evidence type="ECO:0000313" key="7">
    <source>
        <dbReference type="EMBL" id="MCQ4084976.1"/>
    </source>
</evidence>
<dbReference type="InterPro" id="IPR007213">
    <property type="entry name" value="Ppm1/Ppm2/Tcmp"/>
</dbReference>
<evidence type="ECO:0000256" key="2">
    <source>
        <dbReference type="ARBA" id="ARBA00008138"/>
    </source>
</evidence>
<dbReference type="EC" id="2.1.1.-" evidence="6"/>
<keyword evidence="3 6" id="KW-0489">Methyltransferase</keyword>
<dbReference type="EMBL" id="JANFNG010000047">
    <property type="protein sequence ID" value="MCQ4084976.1"/>
    <property type="molecule type" value="Genomic_DNA"/>
</dbReference>
<dbReference type="Gene3D" id="3.40.50.150">
    <property type="entry name" value="Vaccinia Virus protein VP39"/>
    <property type="match status" value="1"/>
</dbReference>
<keyword evidence="4 7" id="KW-0808">Transferase</keyword>
<dbReference type="RefSeq" id="WP_255924064.1">
    <property type="nucleotide sequence ID" value="NZ_JANFNG010000047.1"/>
</dbReference>
<comment type="similarity">
    <text evidence="2 6">Belongs to the UPF0677 family.</text>
</comment>
<dbReference type="Pfam" id="PF04072">
    <property type="entry name" value="LCM"/>
    <property type="match status" value="1"/>
</dbReference>
<name>A0ABT1Q4Y6_9ACTN</name>
<dbReference type="InterPro" id="IPR011610">
    <property type="entry name" value="SAM_mthyl_Trfase_ML2640-like"/>
</dbReference>
<comment type="function">
    <text evidence="1 6">Exhibits S-adenosyl-L-methionine-dependent methyltransferase activity.</text>
</comment>
<protein>
    <recommendedName>
        <fullName evidence="6">S-adenosyl-L-methionine-dependent methyltransferase</fullName>
        <ecNumber evidence="6">2.1.1.-</ecNumber>
    </recommendedName>
</protein>
<evidence type="ECO:0000256" key="5">
    <source>
        <dbReference type="ARBA" id="ARBA00022691"/>
    </source>
</evidence>
<dbReference type="SUPFAM" id="SSF53335">
    <property type="entry name" value="S-adenosyl-L-methionine-dependent methyltransferases"/>
    <property type="match status" value="1"/>
</dbReference>
<evidence type="ECO:0000256" key="4">
    <source>
        <dbReference type="ARBA" id="ARBA00022679"/>
    </source>
</evidence>